<dbReference type="Proteomes" id="UP000299102">
    <property type="component" value="Unassembled WGS sequence"/>
</dbReference>
<name>A0A4C1XPM7_EUMVA</name>
<accession>A0A4C1XPM7</accession>
<evidence type="ECO:0000313" key="2">
    <source>
        <dbReference type="Proteomes" id="UP000299102"/>
    </source>
</evidence>
<evidence type="ECO:0000313" key="1">
    <source>
        <dbReference type="EMBL" id="GBP64952.1"/>
    </source>
</evidence>
<comment type="caution">
    <text evidence="1">The sequence shown here is derived from an EMBL/GenBank/DDBJ whole genome shotgun (WGS) entry which is preliminary data.</text>
</comment>
<proteinExistence type="predicted"/>
<reference evidence="1 2" key="1">
    <citation type="journal article" date="2019" name="Commun. Biol.">
        <title>The bagworm genome reveals a unique fibroin gene that provides high tensile strength.</title>
        <authorList>
            <person name="Kono N."/>
            <person name="Nakamura H."/>
            <person name="Ohtoshi R."/>
            <person name="Tomita M."/>
            <person name="Numata K."/>
            <person name="Arakawa K."/>
        </authorList>
    </citation>
    <scope>NUCLEOTIDE SEQUENCE [LARGE SCALE GENOMIC DNA]</scope>
</reference>
<dbReference type="EMBL" id="BGZK01000914">
    <property type="protein sequence ID" value="GBP64952.1"/>
    <property type="molecule type" value="Genomic_DNA"/>
</dbReference>
<keyword evidence="2" id="KW-1185">Reference proteome</keyword>
<organism evidence="1 2">
    <name type="scientific">Eumeta variegata</name>
    <name type="common">Bagworm moth</name>
    <name type="synonym">Eumeta japonica</name>
    <dbReference type="NCBI Taxonomy" id="151549"/>
    <lineage>
        <taxon>Eukaryota</taxon>
        <taxon>Metazoa</taxon>
        <taxon>Ecdysozoa</taxon>
        <taxon>Arthropoda</taxon>
        <taxon>Hexapoda</taxon>
        <taxon>Insecta</taxon>
        <taxon>Pterygota</taxon>
        <taxon>Neoptera</taxon>
        <taxon>Endopterygota</taxon>
        <taxon>Lepidoptera</taxon>
        <taxon>Glossata</taxon>
        <taxon>Ditrysia</taxon>
        <taxon>Tineoidea</taxon>
        <taxon>Psychidae</taxon>
        <taxon>Oiketicinae</taxon>
        <taxon>Eumeta</taxon>
    </lineage>
</organism>
<sequence length="180" mass="20175">MLRHIKKLRACTSITNARETIQLFNRKQDSTGISLLFMATQIDRIKSKQLDGSNLDQLNRSGRSFVDPPHPTVGASASMSLWLEPGRHLRRNTALLGHGMASIVSRRVPPDPRNHTEHYVLLGLETLALQFRAKDVSSRCSVGQAEAYLAFVDGYFGLMNNLEARIGRSFARAARLIWMT</sequence>
<protein>
    <submittedName>
        <fullName evidence="1">Uncharacterized protein</fullName>
    </submittedName>
</protein>
<gene>
    <name evidence="1" type="ORF">EVAR_41368_1</name>
</gene>
<dbReference type="AlphaFoldDB" id="A0A4C1XPM7"/>